<sequence>MDLRDSHREFSTKAMPTFLTGAAKIWFDSLSPGSVTSYADLGQKLHVRFFSSKRAKRTIHDLSSVRQRRNESLGEYYERFTKELMMIDQVDDLVVRVDFVNGLSPFGAGAALRSKLTAKPPGTTQKLWEIVKKEIRTDESMKRAREAFAEGEKKAGKSEAKKLNIGSLNFESKVPVLTKTRKEILQIHKSEFKLPPPGRSQNESSS</sequence>
<feature type="domain" description="Retrotransposon gag" evidence="1">
    <location>
        <begin position="15"/>
        <end position="104"/>
    </location>
</feature>
<dbReference type="PANTHER" id="PTHR33223">
    <property type="entry name" value="CCHC-TYPE DOMAIN-CONTAINING PROTEIN"/>
    <property type="match status" value="1"/>
</dbReference>
<gene>
    <name evidence="2" type="ORF">OLC1_LOCUS2180</name>
</gene>
<evidence type="ECO:0000259" key="1">
    <source>
        <dbReference type="Pfam" id="PF03732"/>
    </source>
</evidence>
<dbReference type="Proteomes" id="UP001161247">
    <property type="component" value="Chromosome 1"/>
</dbReference>
<accession>A0AAV1C5Q7</accession>
<dbReference type="InterPro" id="IPR005162">
    <property type="entry name" value="Retrotrans_gag_dom"/>
</dbReference>
<evidence type="ECO:0000313" key="2">
    <source>
        <dbReference type="EMBL" id="CAI9089923.1"/>
    </source>
</evidence>
<name>A0AAV1C5Q7_OLDCO</name>
<protein>
    <submittedName>
        <fullName evidence="2">OLC1v1024576C1</fullName>
    </submittedName>
</protein>
<dbReference type="Pfam" id="PF03732">
    <property type="entry name" value="Retrotrans_gag"/>
    <property type="match status" value="1"/>
</dbReference>
<proteinExistence type="predicted"/>
<organism evidence="2 3">
    <name type="scientific">Oldenlandia corymbosa var. corymbosa</name>
    <dbReference type="NCBI Taxonomy" id="529605"/>
    <lineage>
        <taxon>Eukaryota</taxon>
        <taxon>Viridiplantae</taxon>
        <taxon>Streptophyta</taxon>
        <taxon>Embryophyta</taxon>
        <taxon>Tracheophyta</taxon>
        <taxon>Spermatophyta</taxon>
        <taxon>Magnoliopsida</taxon>
        <taxon>eudicotyledons</taxon>
        <taxon>Gunneridae</taxon>
        <taxon>Pentapetalae</taxon>
        <taxon>asterids</taxon>
        <taxon>lamiids</taxon>
        <taxon>Gentianales</taxon>
        <taxon>Rubiaceae</taxon>
        <taxon>Rubioideae</taxon>
        <taxon>Spermacoceae</taxon>
        <taxon>Hedyotis-Oldenlandia complex</taxon>
        <taxon>Oldenlandia</taxon>
    </lineage>
</organism>
<evidence type="ECO:0000313" key="3">
    <source>
        <dbReference type="Proteomes" id="UP001161247"/>
    </source>
</evidence>
<dbReference type="AlphaFoldDB" id="A0AAV1C5Q7"/>
<dbReference type="PANTHER" id="PTHR33223:SF10">
    <property type="entry name" value="AMINOTRANSFERASE-LIKE PLANT MOBILE DOMAIN-CONTAINING PROTEIN"/>
    <property type="match status" value="1"/>
</dbReference>
<keyword evidence="3" id="KW-1185">Reference proteome</keyword>
<dbReference type="EMBL" id="OX459118">
    <property type="protein sequence ID" value="CAI9089923.1"/>
    <property type="molecule type" value="Genomic_DNA"/>
</dbReference>
<reference evidence="2" key="1">
    <citation type="submission" date="2023-03" db="EMBL/GenBank/DDBJ databases">
        <authorList>
            <person name="Julca I."/>
        </authorList>
    </citation>
    <scope>NUCLEOTIDE SEQUENCE</scope>
</reference>